<keyword evidence="2" id="KW-1185">Reference proteome</keyword>
<comment type="caution">
    <text evidence="1">The sequence shown here is derived from an EMBL/GenBank/DDBJ whole genome shotgun (WGS) entry which is preliminary data.</text>
</comment>
<evidence type="ECO:0000313" key="2">
    <source>
        <dbReference type="Proteomes" id="UP001596023"/>
    </source>
</evidence>
<proteinExistence type="predicted"/>
<protein>
    <submittedName>
        <fullName evidence="1">PKD-like family lipoprotein</fullName>
    </submittedName>
</protein>
<dbReference type="EMBL" id="JBHSGN010000024">
    <property type="protein sequence ID" value="MFC4672678.1"/>
    <property type="molecule type" value="Genomic_DNA"/>
</dbReference>
<sequence length="494" mass="55471">MKKTYNLLLIIALFPIMLHSCFEDRSDDGTDDLLPVLVSGLDNQYEVYSYRDILRIDPTVQNENRYEFCWLVYSTKYNPNEPALPKADTLSFTKNLDYEVFLEPGQYILIFNVQDKETKVTTKITSDLFVSTLNMKGWYLLTTENNKTDFDFIYSGGRIDKWIKSYNGESLDGNAIKAIFSPQMKPTPTSSNTYNTFFVISDKDAGIYRIDNGLKEMGYNDMFFTAPDNKKPETILQPTSTMYSILINDGKMYILNKGGRFAHPPVSTYKLSPVAAVGAMPLLFDENSKSIVLVDGVNFQAMRSLGSDLTNMNADIVWIASYINVRSQAIALLLVRKADGSGTVFKFNVLFQYLYAYGSGTPIIESTKDFSPSHGLMNADKIAGNCEYDYIYYAKNNNIYQTDINSAPEKLLFTLPAGETITCMQHVRFPDSSAASTINYFVIATTANGKYKVRFYDISTIGELAPSSSMSDIEGNGSVTCVNYLEQGNGSRIY</sequence>
<dbReference type="Proteomes" id="UP001596023">
    <property type="component" value="Unassembled WGS sequence"/>
</dbReference>
<reference evidence="2" key="1">
    <citation type="journal article" date="2019" name="Int. J. Syst. Evol. Microbiol.">
        <title>The Global Catalogue of Microorganisms (GCM) 10K type strain sequencing project: providing services to taxonomists for standard genome sequencing and annotation.</title>
        <authorList>
            <consortium name="The Broad Institute Genomics Platform"/>
            <consortium name="The Broad Institute Genome Sequencing Center for Infectious Disease"/>
            <person name="Wu L."/>
            <person name="Ma J."/>
        </authorList>
    </citation>
    <scope>NUCLEOTIDE SEQUENCE [LARGE SCALE GENOMIC DNA]</scope>
    <source>
        <strain evidence="2">CCUG 66188</strain>
    </source>
</reference>
<dbReference type="Pfam" id="PF16407">
    <property type="entry name" value="PKD_2"/>
    <property type="match status" value="1"/>
</dbReference>
<dbReference type="InterPro" id="IPR032183">
    <property type="entry name" value="PKD-like"/>
</dbReference>
<evidence type="ECO:0000313" key="1">
    <source>
        <dbReference type="EMBL" id="MFC4672678.1"/>
    </source>
</evidence>
<accession>A0ABV9KRK1</accession>
<name>A0ABV9KRK1_9BACT</name>
<gene>
    <name evidence="1" type="ORF">ACFO6W_03115</name>
</gene>
<organism evidence="1 2">
    <name type="scientific">Dysgonomonas termitidis</name>
    <dbReference type="NCBI Taxonomy" id="1516126"/>
    <lineage>
        <taxon>Bacteria</taxon>
        <taxon>Pseudomonadati</taxon>
        <taxon>Bacteroidota</taxon>
        <taxon>Bacteroidia</taxon>
        <taxon>Bacteroidales</taxon>
        <taxon>Dysgonomonadaceae</taxon>
        <taxon>Dysgonomonas</taxon>
    </lineage>
</organism>
<dbReference type="RefSeq" id="WP_379993871.1">
    <property type="nucleotide sequence ID" value="NZ_JBHSGN010000024.1"/>
</dbReference>